<keyword evidence="4" id="KW-1185">Reference proteome</keyword>
<dbReference type="AlphaFoldDB" id="A0A135IDM5"/>
<dbReference type="EMBL" id="LNTY01000004">
    <property type="protein sequence ID" value="KXF83566.1"/>
    <property type="molecule type" value="Genomic_DNA"/>
</dbReference>
<feature type="compositionally biased region" description="Low complexity" evidence="1">
    <location>
        <begin position="176"/>
        <end position="185"/>
    </location>
</feature>
<evidence type="ECO:0000313" key="4">
    <source>
        <dbReference type="Proteomes" id="UP000070529"/>
    </source>
</evidence>
<dbReference type="CDD" id="cd00060">
    <property type="entry name" value="FHA"/>
    <property type="match status" value="1"/>
</dbReference>
<sequence length="337" mass="37556">MPLSIRIISSPAGETVSEWNKQFPEEGGEIGRAYGSTLQLSDASREISGTHAMIKKSPRGYQVVDNSTNGLFINGSPQPLGKGNQTTLSDGDVLNVGQYRLLVSCFVPEQATAAKRPEAVGAQNAPFSDDPFASQGARADYQEPPRAAPAFNPGHQANPFGAAPQQNVQPQKDNFSSDFDFSSSDINANDPFQDAPPAPEKNTTPNELMQDFSDDPFVDGDSDNYFPSFTAEAEDVFEPIGNNHTSLAEFLTPREHEQQCVEKAMELALGRLLEELAPDSLEHMFNDLVRPSFFGRKPKYWDMYKRYFQRQVTNRDWQIKFGAYFQESYRMLKMGEK</sequence>
<dbReference type="InterPro" id="IPR046883">
    <property type="entry name" value="T6SS_FHA_C"/>
</dbReference>
<dbReference type="PROSITE" id="PS50006">
    <property type="entry name" value="FHA_DOMAIN"/>
    <property type="match status" value="1"/>
</dbReference>
<dbReference type="Gene3D" id="2.60.200.20">
    <property type="match status" value="1"/>
</dbReference>
<feature type="region of interest" description="Disordered" evidence="1">
    <location>
        <begin position="117"/>
        <end position="217"/>
    </location>
</feature>
<dbReference type="InterPro" id="IPR008984">
    <property type="entry name" value="SMAD_FHA_dom_sf"/>
</dbReference>
<protein>
    <recommendedName>
        <fullName evidence="2">FHA domain-containing protein</fullName>
    </recommendedName>
</protein>
<proteinExistence type="predicted"/>
<dbReference type="InterPro" id="IPR000253">
    <property type="entry name" value="FHA_dom"/>
</dbReference>
<accession>A0A135IDM5</accession>
<feature type="compositionally biased region" description="Polar residues" evidence="1">
    <location>
        <begin position="164"/>
        <end position="174"/>
    </location>
</feature>
<name>A0A135IDM5_9GAMM</name>
<evidence type="ECO:0000256" key="1">
    <source>
        <dbReference type="SAM" id="MobiDB-lite"/>
    </source>
</evidence>
<reference evidence="3 4" key="1">
    <citation type="submission" date="2015-11" db="EMBL/GenBank/DDBJ databases">
        <title>Genomic Taxonomy of the Vibrionaceae.</title>
        <authorList>
            <person name="Gomez-Gil B."/>
            <person name="Enciso-Ibarra J."/>
        </authorList>
    </citation>
    <scope>NUCLEOTIDE SEQUENCE [LARGE SCALE GENOMIC DNA]</scope>
    <source>
        <strain evidence="3 4">CAIM 912</strain>
    </source>
</reference>
<evidence type="ECO:0000259" key="2">
    <source>
        <dbReference type="PROSITE" id="PS50006"/>
    </source>
</evidence>
<dbReference type="Pfam" id="PF00498">
    <property type="entry name" value="FHA"/>
    <property type="match status" value="1"/>
</dbReference>
<feature type="domain" description="FHA" evidence="2">
    <location>
        <begin position="28"/>
        <end position="78"/>
    </location>
</feature>
<dbReference type="SUPFAM" id="SSF49879">
    <property type="entry name" value="SMAD/FHA domain"/>
    <property type="match status" value="1"/>
</dbReference>
<dbReference type="Pfam" id="PF20232">
    <property type="entry name" value="T6SS_FHA_C"/>
    <property type="match status" value="1"/>
</dbReference>
<dbReference type="Proteomes" id="UP000070529">
    <property type="component" value="Unassembled WGS sequence"/>
</dbReference>
<evidence type="ECO:0000313" key="3">
    <source>
        <dbReference type="EMBL" id="KXF83566.1"/>
    </source>
</evidence>
<organism evidence="3 4">
    <name type="scientific">Enterovibrio coralii</name>
    <dbReference type="NCBI Taxonomy" id="294935"/>
    <lineage>
        <taxon>Bacteria</taxon>
        <taxon>Pseudomonadati</taxon>
        <taxon>Pseudomonadota</taxon>
        <taxon>Gammaproteobacteria</taxon>
        <taxon>Vibrionales</taxon>
        <taxon>Vibrionaceae</taxon>
        <taxon>Enterovibrio</taxon>
    </lineage>
</organism>
<dbReference type="RefSeq" id="WP_232312655.1">
    <property type="nucleotide sequence ID" value="NZ_LNTY01000004.1"/>
</dbReference>
<dbReference type="STRING" id="294935.ATN88_16590"/>
<dbReference type="SMART" id="SM00240">
    <property type="entry name" value="FHA"/>
    <property type="match status" value="1"/>
</dbReference>
<gene>
    <name evidence="3" type="ORF">ATN88_16590</name>
</gene>
<comment type="caution">
    <text evidence="3">The sequence shown here is derived from an EMBL/GenBank/DDBJ whole genome shotgun (WGS) entry which is preliminary data.</text>
</comment>